<dbReference type="PROSITE" id="PS51094">
    <property type="entry name" value="PTS_EIIA_TYPE_2"/>
    <property type="match status" value="1"/>
</dbReference>
<dbReference type="eggNOG" id="COG1762">
    <property type="taxonomic scope" value="Bacteria"/>
</dbReference>
<reference evidence="7 8" key="2">
    <citation type="journal article" date="2010" name="Stand. Genomic Sci.">
        <title>Complete genome sequence of Sebaldella termitidis type strain (NCTC 11300).</title>
        <authorList>
            <person name="Harmon-Smith M."/>
            <person name="Celia L."/>
            <person name="Chertkov O."/>
            <person name="Lapidus A."/>
            <person name="Copeland A."/>
            <person name="Glavina Del Rio T."/>
            <person name="Nolan M."/>
            <person name="Lucas S."/>
            <person name="Tice H."/>
            <person name="Cheng J.F."/>
            <person name="Han C."/>
            <person name="Detter J.C."/>
            <person name="Bruce D."/>
            <person name="Goodwin L."/>
            <person name="Pitluck S."/>
            <person name="Pati A."/>
            <person name="Liolios K."/>
            <person name="Ivanova N."/>
            <person name="Mavromatis K."/>
            <person name="Mikhailova N."/>
            <person name="Chen A."/>
            <person name="Palaniappan K."/>
            <person name="Land M."/>
            <person name="Hauser L."/>
            <person name="Chang Y.J."/>
            <person name="Jeffries C.D."/>
            <person name="Brettin T."/>
            <person name="Goker M."/>
            <person name="Beck B."/>
            <person name="Bristow J."/>
            <person name="Eisen J.A."/>
            <person name="Markowitz V."/>
            <person name="Hugenholtz P."/>
            <person name="Kyrpides N.C."/>
            <person name="Klenk H.P."/>
            <person name="Chen F."/>
        </authorList>
    </citation>
    <scope>NUCLEOTIDE SEQUENCE [LARGE SCALE GENOMIC DNA]</scope>
    <source>
        <strain evidence="8">ATCC 33386 / NCTC 11300</strain>
    </source>
</reference>
<dbReference type="NCBIfam" id="TIGR00848">
    <property type="entry name" value="fruA"/>
    <property type="match status" value="1"/>
</dbReference>
<keyword evidence="4" id="KW-0808">Transferase</keyword>
<dbReference type="Pfam" id="PF00359">
    <property type="entry name" value="PTS_EIIA_2"/>
    <property type="match status" value="1"/>
</dbReference>
<dbReference type="InterPro" id="IPR002178">
    <property type="entry name" value="PTS_EIIA_type-2_dom"/>
</dbReference>
<dbReference type="PANTHER" id="PTHR47738:SF2">
    <property type="entry name" value="PTS SYSTEM FRUCTOSE-LIKE EIIA COMPONENT"/>
    <property type="match status" value="1"/>
</dbReference>
<dbReference type="AlphaFoldDB" id="D1AHT7"/>
<keyword evidence="5" id="KW-0598">Phosphotransferase system</keyword>
<dbReference type="CDD" id="cd00211">
    <property type="entry name" value="PTS_IIA_fru"/>
    <property type="match status" value="1"/>
</dbReference>
<accession>D1AHT7</accession>
<dbReference type="RefSeq" id="WP_012860917.1">
    <property type="nucleotide sequence ID" value="NC_013517.1"/>
</dbReference>
<keyword evidence="1" id="KW-0813">Transport</keyword>
<keyword evidence="8" id="KW-1185">Reference proteome</keyword>
<dbReference type="STRING" id="526218.Sterm_1459"/>
<gene>
    <name evidence="7" type="ordered locus">Sterm_1459</name>
</gene>
<evidence type="ECO:0000256" key="4">
    <source>
        <dbReference type="ARBA" id="ARBA00022679"/>
    </source>
</evidence>
<dbReference type="InterPro" id="IPR004715">
    <property type="entry name" value="PTS_IIA_fruc"/>
</dbReference>
<sequence>MSNLYSERLIAVNLEADSKDSAIEQLICMLDKENRINSLSEFRDSIYERENESTTEVGEYTAIPHGRSETVIENSVCIATLKKPVIWNFETKEEIDIIFMLAVKKDSSDTHIEILSELASKIMEEDFISNIKNSDSKNEIYKIITEKEDSK</sequence>
<dbReference type="GO" id="GO:0008982">
    <property type="term" value="F:protein-N(PI)-phosphohistidine-sugar phosphotransferase activity"/>
    <property type="evidence" value="ECO:0007669"/>
    <property type="project" value="InterPro"/>
</dbReference>
<evidence type="ECO:0000256" key="1">
    <source>
        <dbReference type="ARBA" id="ARBA00022448"/>
    </source>
</evidence>
<dbReference type="PANTHER" id="PTHR47738">
    <property type="entry name" value="PTS SYSTEM FRUCTOSE-LIKE EIIA COMPONENT-RELATED"/>
    <property type="match status" value="1"/>
</dbReference>
<keyword evidence="2" id="KW-0597">Phosphoprotein</keyword>
<keyword evidence="3" id="KW-0762">Sugar transport</keyword>
<feature type="domain" description="PTS EIIA type-2" evidence="6">
    <location>
        <begin position="3"/>
        <end position="147"/>
    </location>
</feature>
<evidence type="ECO:0000313" key="7">
    <source>
        <dbReference type="EMBL" id="ACZ08321.1"/>
    </source>
</evidence>
<evidence type="ECO:0000256" key="2">
    <source>
        <dbReference type="ARBA" id="ARBA00022553"/>
    </source>
</evidence>
<dbReference type="InterPro" id="IPR051541">
    <property type="entry name" value="PTS_SugarTrans_NitroReg"/>
</dbReference>
<proteinExistence type="predicted"/>
<evidence type="ECO:0000313" key="8">
    <source>
        <dbReference type="Proteomes" id="UP000000845"/>
    </source>
</evidence>
<dbReference type="KEGG" id="str:Sterm_1459"/>
<organism evidence="7 8">
    <name type="scientific">Sebaldella termitidis (strain ATCC 33386 / NCTC 11300)</name>
    <dbReference type="NCBI Taxonomy" id="526218"/>
    <lineage>
        <taxon>Bacteria</taxon>
        <taxon>Fusobacteriati</taxon>
        <taxon>Fusobacteriota</taxon>
        <taxon>Fusobacteriia</taxon>
        <taxon>Fusobacteriales</taxon>
        <taxon>Leptotrichiaceae</taxon>
        <taxon>Sebaldella</taxon>
    </lineage>
</organism>
<dbReference type="GO" id="GO:0016020">
    <property type="term" value="C:membrane"/>
    <property type="evidence" value="ECO:0007669"/>
    <property type="project" value="InterPro"/>
</dbReference>
<evidence type="ECO:0000256" key="3">
    <source>
        <dbReference type="ARBA" id="ARBA00022597"/>
    </source>
</evidence>
<dbReference type="HOGENOM" id="CLU_072531_5_1_0"/>
<evidence type="ECO:0000259" key="6">
    <source>
        <dbReference type="PROSITE" id="PS51094"/>
    </source>
</evidence>
<protein>
    <submittedName>
        <fullName evidence="7">PTS IIA-like nitrogen-regulatory protein PtsN</fullName>
    </submittedName>
</protein>
<dbReference type="GO" id="GO:0009401">
    <property type="term" value="P:phosphoenolpyruvate-dependent sugar phosphotransferase system"/>
    <property type="evidence" value="ECO:0007669"/>
    <property type="project" value="UniProtKB-KW"/>
</dbReference>
<reference evidence="8" key="1">
    <citation type="submission" date="2009-09" db="EMBL/GenBank/DDBJ databases">
        <title>The complete chromosome of Sebaldella termitidis ATCC 33386.</title>
        <authorList>
            <consortium name="US DOE Joint Genome Institute (JGI-PGF)"/>
            <person name="Lucas S."/>
            <person name="Copeland A."/>
            <person name="Lapidus A."/>
            <person name="Glavina del Rio T."/>
            <person name="Dalin E."/>
            <person name="Tice H."/>
            <person name="Bruce D."/>
            <person name="Goodwin L."/>
            <person name="Pitluck S."/>
            <person name="Kyrpides N."/>
            <person name="Mavromatis K."/>
            <person name="Ivanova N."/>
            <person name="Mikhailova N."/>
            <person name="Sims D."/>
            <person name="Meincke L."/>
            <person name="Brettin T."/>
            <person name="Detter J.C."/>
            <person name="Han C."/>
            <person name="Larimer F."/>
            <person name="Land M."/>
            <person name="Hauser L."/>
            <person name="Markowitz V."/>
            <person name="Cheng J.F."/>
            <person name="Hugenholtz P."/>
            <person name="Woyke T."/>
            <person name="Wu D."/>
            <person name="Eisen J.A."/>
        </authorList>
    </citation>
    <scope>NUCLEOTIDE SEQUENCE [LARGE SCALE GENOMIC DNA]</scope>
    <source>
        <strain evidence="8">ATCC 33386 / NCTC 11300</strain>
    </source>
</reference>
<dbReference type="Proteomes" id="UP000000845">
    <property type="component" value="Chromosome"/>
</dbReference>
<name>D1AHT7_SEBTE</name>
<dbReference type="EMBL" id="CP001739">
    <property type="protein sequence ID" value="ACZ08321.1"/>
    <property type="molecule type" value="Genomic_DNA"/>
</dbReference>
<dbReference type="Gene3D" id="3.40.930.10">
    <property type="entry name" value="Mannitol-specific EII, Chain A"/>
    <property type="match status" value="1"/>
</dbReference>
<dbReference type="SUPFAM" id="SSF55804">
    <property type="entry name" value="Phoshotransferase/anion transport protein"/>
    <property type="match status" value="1"/>
</dbReference>
<evidence type="ECO:0000256" key="5">
    <source>
        <dbReference type="ARBA" id="ARBA00022683"/>
    </source>
</evidence>
<dbReference type="InterPro" id="IPR016152">
    <property type="entry name" value="PTrfase/Anion_transptr"/>
</dbReference>